<evidence type="ECO:0000259" key="3">
    <source>
        <dbReference type="Pfam" id="PF01648"/>
    </source>
</evidence>
<dbReference type="GO" id="GO:0019878">
    <property type="term" value="P:lysine biosynthetic process via aminoadipic acid"/>
    <property type="evidence" value="ECO:0007669"/>
    <property type="project" value="TreeGrafter"/>
</dbReference>
<feature type="domain" description="4'-phosphopantetheinyl transferase" evidence="3">
    <location>
        <begin position="111"/>
        <end position="175"/>
    </location>
</feature>
<evidence type="ECO:0000313" key="5">
    <source>
        <dbReference type="Proteomes" id="UP000033121"/>
    </source>
</evidence>
<dbReference type="GO" id="GO:0008897">
    <property type="term" value="F:holo-[acyl-carrier-protein] synthase activity"/>
    <property type="evidence" value="ECO:0007669"/>
    <property type="project" value="InterPro"/>
</dbReference>
<dbReference type="PANTHER" id="PTHR12215:SF10">
    <property type="entry name" value="L-AMINOADIPATE-SEMIALDEHYDE DEHYDROGENASE-PHOSPHOPANTETHEINYL TRANSFERASE"/>
    <property type="match status" value="1"/>
</dbReference>
<dbReference type="Proteomes" id="UP000033121">
    <property type="component" value="Unassembled WGS sequence"/>
</dbReference>
<dbReference type="PANTHER" id="PTHR12215">
    <property type="entry name" value="PHOSPHOPANTETHEINE TRANSFERASE"/>
    <property type="match status" value="1"/>
</dbReference>
<dbReference type="EMBL" id="BBWV01000002">
    <property type="protein sequence ID" value="GAO42980.1"/>
    <property type="molecule type" value="Genomic_DNA"/>
</dbReference>
<dbReference type="GO" id="GO:0000287">
    <property type="term" value="F:magnesium ion binding"/>
    <property type="evidence" value="ECO:0007669"/>
    <property type="project" value="InterPro"/>
</dbReference>
<dbReference type="Pfam" id="PF01648">
    <property type="entry name" value="ACPS"/>
    <property type="match status" value="1"/>
</dbReference>
<dbReference type="InterPro" id="IPR008278">
    <property type="entry name" value="4-PPantetheinyl_Trfase_dom"/>
</dbReference>
<name>A0A0E9N0U2_9BACT</name>
<dbReference type="AlphaFoldDB" id="A0A0E9N0U2"/>
<evidence type="ECO:0000256" key="1">
    <source>
        <dbReference type="ARBA" id="ARBA00010990"/>
    </source>
</evidence>
<comment type="caution">
    <text evidence="4">The sequence shown here is derived from an EMBL/GenBank/DDBJ whole genome shotgun (WGS) entry which is preliminary data.</text>
</comment>
<gene>
    <name evidence="4" type="ORF">FPE01S_02_00850</name>
</gene>
<comment type="similarity">
    <text evidence="1">Belongs to the P-Pant transferase superfamily. Gsp/Sfp/HetI/AcpT family.</text>
</comment>
<proteinExistence type="inferred from homology"/>
<dbReference type="InterPro" id="IPR037143">
    <property type="entry name" value="4-PPantetheinyl_Trfase_dom_sf"/>
</dbReference>
<dbReference type="SUPFAM" id="SSF56214">
    <property type="entry name" value="4'-phosphopantetheinyl transferase"/>
    <property type="match status" value="2"/>
</dbReference>
<sequence length="223" mass="26180">MRCNVTSKFSTLALFYQHNINQHSRLAIWRIEEPEAFFLEKVPIKQDVTHPYKRLQHLAGRYLLRHLFADFPLEEIQVADTRKPFLPGEKYHFSISHSGNYAAAIASDTSRVGIDIELITPRIEHISHKFLAQPEKDFLDAYSQFDLMRMQLTTVIWSAKEALFKWYGNGKVDFRQHMQLRGAARVHANEWIQLPYIFRKEINQEVDLHAKIFNPLVLAYVIT</sequence>
<reference evidence="4 5" key="1">
    <citation type="submission" date="2015-04" db="EMBL/GenBank/DDBJ databases">
        <title>Whole genome shotgun sequence of Flavihumibacter petaseus NBRC 106054.</title>
        <authorList>
            <person name="Miyazawa S."/>
            <person name="Hosoyama A."/>
            <person name="Hashimoto M."/>
            <person name="Noguchi M."/>
            <person name="Tsuchikane K."/>
            <person name="Ohji S."/>
            <person name="Yamazoe A."/>
            <person name="Ichikawa N."/>
            <person name="Kimura A."/>
            <person name="Fujita N."/>
        </authorList>
    </citation>
    <scope>NUCLEOTIDE SEQUENCE [LARGE SCALE GENOMIC DNA]</scope>
    <source>
        <strain evidence="4 5">NBRC 106054</strain>
    </source>
</reference>
<keyword evidence="5" id="KW-1185">Reference proteome</keyword>
<organism evidence="4 5">
    <name type="scientific">Flavihumibacter petaseus NBRC 106054</name>
    <dbReference type="NCBI Taxonomy" id="1220578"/>
    <lineage>
        <taxon>Bacteria</taxon>
        <taxon>Pseudomonadati</taxon>
        <taxon>Bacteroidota</taxon>
        <taxon>Chitinophagia</taxon>
        <taxon>Chitinophagales</taxon>
        <taxon>Chitinophagaceae</taxon>
        <taxon>Flavihumibacter</taxon>
    </lineage>
</organism>
<protein>
    <submittedName>
        <fullName evidence="4">Putative 4'-phosphopantetheinyl transferase</fullName>
    </submittedName>
</protein>
<dbReference type="GO" id="GO:0005829">
    <property type="term" value="C:cytosol"/>
    <property type="evidence" value="ECO:0007669"/>
    <property type="project" value="TreeGrafter"/>
</dbReference>
<dbReference type="Gene3D" id="3.90.470.20">
    <property type="entry name" value="4'-phosphopantetheinyl transferase domain"/>
    <property type="match status" value="1"/>
</dbReference>
<evidence type="ECO:0000313" key="4">
    <source>
        <dbReference type="EMBL" id="GAO42980.1"/>
    </source>
</evidence>
<evidence type="ECO:0000256" key="2">
    <source>
        <dbReference type="ARBA" id="ARBA00022679"/>
    </source>
</evidence>
<keyword evidence="2 4" id="KW-0808">Transferase</keyword>
<dbReference type="STRING" id="1220578.FPE01S_02_00850"/>
<accession>A0A0E9N0U2</accession>
<dbReference type="InterPro" id="IPR050559">
    <property type="entry name" value="P-Pant_transferase_sf"/>
</dbReference>